<dbReference type="EMBL" id="CP157390">
    <property type="protein sequence ID" value="XBM48982.1"/>
    <property type="molecule type" value="Genomic_DNA"/>
</dbReference>
<dbReference type="CDD" id="cd00761">
    <property type="entry name" value="Glyco_tranf_GTA_type"/>
    <property type="match status" value="1"/>
</dbReference>
<protein>
    <submittedName>
        <fullName evidence="2">Glycosyltransferase family A protein</fullName>
        <ecNumber evidence="2">2.4.-.-</ecNumber>
    </submittedName>
</protein>
<evidence type="ECO:0000313" key="2">
    <source>
        <dbReference type="EMBL" id="XBM48982.1"/>
    </source>
</evidence>
<proteinExistence type="predicted"/>
<keyword evidence="2" id="KW-0328">Glycosyltransferase</keyword>
<keyword evidence="2" id="KW-0808">Transferase</keyword>
<name>A0AAU7GCN8_9MICO</name>
<dbReference type="RefSeq" id="WP_348788903.1">
    <property type="nucleotide sequence ID" value="NZ_CP157390.1"/>
</dbReference>
<dbReference type="Pfam" id="PF00535">
    <property type="entry name" value="Glycos_transf_2"/>
    <property type="match status" value="1"/>
</dbReference>
<evidence type="ECO:0000259" key="1">
    <source>
        <dbReference type="Pfam" id="PF00535"/>
    </source>
</evidence>
<dbReference type="InterPro" id="IPR029044">
    <property type="entry name" value="Nucleotide-diphossugar_trans"/>
</dbReference>
<accession>A0AAU7GCN8</accession>
<dbReference type="Gene3D" id="3.90.550.10">
    <property type="entry name" value="Spore Coat Polysaccharide Biosynthesis Protein SpsA, Chain A"/>
    <property type="match status" value="1"/>
</dbReference>
<dbReference type="GO" id="GO:0016757">
    <property type="term" value="F:glycosyltransferase activity"/>
    <property type="evidence" value="ECO:0007669"/>
    <property type="project" value="UniProtKB-KW"/>
</dbReference>
<dbReference type="AlphaFoldDB" id="A0AAU7GCN8"/>
<dbReference type="InterPro" id="IPR001173">
    <property type="entry name" value="Glyco_trans_2-like"/>
</dbReference>
<dbReference type="EC" id="2.4.-.-" evidence="2"/>
<feature type="domain" description="Glycosyltransferase 2-like" evidence="1">
    <location>
        <begin position="7"/>
        <end position="164"/>
    </location>
</feature>
<gene>
    <name evidence="2" type="ORF">AAME72_03775</name>
</gene>
<dbReference type="SUPFAM" id="SSF53448">
    <property type="entry name" value="Nucleotide-diphospho-sugar transferases"/>
    <property type="match status" value="1"/>
</dbReference>
<sequence>MTPTVDVLVPVHSVHRPVARLARSVLQTSVPIRLVVVAHNVDPSQIEAALGEHRADPRVSVLAFEDGIPSPAGPLRHALERLESPFFMKIDSDDYLADGAIESWTRTQRAHDADIVIPTMRMVGTPRNFPTPPRRPFRTRLDPARDRLAYRTSTMGLIRSELAEKAIPTPGLGTAEDLIPGLRLWFSGGRIVAADARHPYMVAPDALDRVTEVAWPMEQELGFAAALPGESFWAGLDDAARIGIAAKLFRVQLVAALGREARSRLTAEDIRVARDAVRVFEELAPGFARVLSRDDARLLAELVSADADPVALADLARRSRAHLSVGGLLTPRLGDVLRRDAPLRYLGASVLARYRR</sequence>
<reference evidence="2" key="1">
    <citation type="submission" date="2024-05" db="EMBL/GenBank/DDBJ databases">
        <title>The Natural Products Discovery Center: Release of the First 8490 Sequenced Strains for Exploring Actinobacteria Biosynthetic Diversity.</title>
        <authorList>
            <person name="Kalkreuter E."/>
            <person name="Kautsar S.A."/>
            <person name="Yang D."/>
            <person name="Bader C.D."/>
            <person name="Teijaro C.N."/>
            <person name="Fluegel L."/>
            <person name="Davis C.M."/>
            <person name="Simpson J.R."/>
            <person name="Lauterbach L."/>
            <person name="Steele A.D."/>
            <person name="Gui C."/>
            <person name="Meng S."/>
            <person name="Li G."/>
            <person name="Viehrig K."/>
            <person name="Ye F."/>
            <person name="Su P."/>
            <person name="Kiefer A.F."/>
            <person name="Nichols A."/>
            <person name="Cepeda A.J."/>
            <person name="Yan W."/>
            <person name="Fan B."/>
            <person name="Jiang Y."/>
            <person name="Adhikari A."/>
            <person name="Zheng C.-J."/>
            <person name="Schuster L."/>
            <person name="Cowan T.M."/>
            <person name="Smanski M.J."/>
            <person name="Chevrette M.G."/>
            <person name="de Carvalho L.P.S."/>
            <person name="Shen B."/>
        </authorList>
    </citation>
    <scope>NUCLEOTIDE SEQUENCE</scope>
    <source>
        <strain evidence="2">NPDC080035</strain>
    </source>
</reference>
<organism evidence="2">
    <name type="scientific">Leifsonia sp. NPDC080035</name>
    <dbReference type="NCBI Taxonomy" id="3143936"/>
    <lineage>
        <taxon>Bacteria</taxon>
        <taxon>Bacillati</taxon>
        <taxon>Actinomycetota</taxon>
        <taxon>Actinomycetes</taxon>
        <taxon>Micrococcales</taxon>
        <taxon>Microbacteriaceae</taxon>
        <taxon>Leifsonia</taxon>
    </lineage>
</organism>